<proteinExistence type="predicted"/>
<gene>
    <name evidence="1" type="ORF">Nizo2260_0014</name>
</gene>
<reference evidence="1 2" key="1">
    <citation type="submission" date="2016-03" db="EMBL/GenBank/DDBJ databases">
        <title>Comparative genomics of 54 Lactobacillus plantarum strains reveals genomic uncoupling from niche constraints.</title>
        <authorList>
            <person name="Martino M.E."/>
        </authorList>
    </citation>
    <scope>NUCLEOTIDE SEQUENCE [LARGE SCALE GENOMIC DNA]</scope>
    <source>
        <strain evidence="1 2">Nizo2260</strain>
    </source>
</reference>
<sequence length="59" mass="7008">MYTKMESGNKKPSIDTMRKTASYFGKMGLCQPVLMKLYLESNSFTNWVLFFDFDFEFDK</sequence>
<accession>A0AB34Y7T0</accession>
<evidence type="ECO:0000313" key="1">
    <source>
        <dbReference type="EMBL" id="KZU08759.1"/>
    </source>
</evidence>
<organism evidence="1 2">
    <name type="scientific">Lactiplantibacillus plantarum</name>
    <name type="common">Lactobacillus plantarum</name>
    <dbReference type="NCBI Taxonomy" id="1590"/>
    <lineage>
        <taxon>Bacteria</taxon>
        <taxon>Bacillati</taxon>
        <taxon>Bacillota</taxon>
        <taxon>Bacilli</taxon>
        <taxon>Lactobacillales</taxon>
        <taxon>Lactobacillaceae</taxon>
        <taxon>Lactiplantibacillus</taxon>
    </lineage>
</organism>
<protein>
    <recommendedName>
        <fullName evidence="3">HTH cro/C1-type domain-containing protein</fullName>
    </recommendedName>
</protein>
<name>A0AB34Y7T0_LACPN</name>
<evidence type="ECO:0008006" key="3">
    <source>
        <dbReference type="Google" id="ProtNLM"/>
    </source>
</evidence>
<dbReference type="AlphaFoldDB" id="A0AB34Y7T0"/>
<dbReference type="EMBL" id="LUWI01000004">
    <property type="protein sequence ID" value="KZU08759.1"/>
    <property type="molecule type" value="Genomic_DNA"/>
</dbReference>
<comment type="caution">
    <text evidence="1">The sequence shown here is derived from an EMBL/GenBank/DDBJ whole genome shotgun (WGS) entry which is preliminary data.</text>
</comment>
<evidence type="ECO:0000313" key="2">
    <source>
        <dbReference type="Proteomes" id="UP000076989"/>
    </source>
</evidence>
<dbReference type="Proteomes" id="UP000076989">
    <property type="component" value="Unassembled WGS sequence"/>
</dbReference>